<protein>
    <submittedName>
        <fullName evidence="8">Methyl-accepting chemotaxis protein</fullName>
    </submittedName>
</protein>
<accession>A0ABS3Z8B0</accession>
<evidence type="ECO:0000313" key="9">
    <source>
        <dbReference type="Proteomes" id="UP000810171"/>
    </source>
</evidence>
<comment type="caution">
    <text evidence="8">The sequence shown here is derived from an EMBL/GenBank/DDBJ whole genome shotgun (WGS) entry which is preliminary data.</text>
</comment>
<evidence type="ECO:0000256" key="5">
    <source>
        <dbReference type="SAM" id="Phobius"/>
    </source>
</evidence>
<dbReference type="Pfam" id="PF00015">
    <property type="entry name" value="MCPsignal"/>
    <property type="match status" value="1"/>
</dbReference>
<dbReference type="InterPro" id="IPR024478">
    <property type="entry name" value="HlyB_4HB_MCP"/>
</dbReference>
<dbReference type="Pfam" id="PF12729">
    <property type="entry name" value="4HB_MCP_1"/>
    <property type="match status" value="1"/>
</dbReference>
<organism evidence="8 9">
    <name type="scientific">Marinobacterium alkalitolerans</name>
    <dbReference type="NCBI Taxonomy" id="1542925"/>
    <lineage>
        <taxon>Bacteria</taxon>
        <taxon>Pseudomonadati</taxon>
        <taxon>Pseudomonadota</taxon>
        <taxon>Gammaproteobacteria</taxon>
        <taxon>Oceanospirillales</taxon>
        <taxon>Oceanospirillaceae</taxon>
        <taxon>Marinobacterium</taxon>
    </lineage>
</organism>
<dbReference type="CDD" id="cd06225">
    <property type="entry name" value="HAMP"/>
    <property type="match status" value="1"/>
</dbReference>
<feature type="transmembrane region" description="Helical" evidence="5">
    <location>
        <begin position="12"/>
        <end position="31"/>
    </location>
</feature>
<keyword evidence="2 4" id="KW-0807">Transducer</keyword>
<dbReference type="PROSITE" id="PS50885">
    <property type="entry name" value="HAMP"/>
    <property type="match status" value="1"/>
</dbReference>
<keyword evidence="5" id="KW-0812">Transmembrane</keyword>
<dbReference type="Gene3D" id="1.10.287.950">
    <property type="entry name" value="Methyl-accepting chemotaxis protein"/>
    <property type="match status" value="1"/>
</dbReference>
<dbReference type="PANTHER" id="PTHR32089:SF120">
    <property type="entry name" value="METHYL-ACCEPTING CHEMOTAXIS PROTEIN TLPQ"/>
    <property type="match status" value="1"/>
</dbReference>
<name>A0ABS3Z8B0_9GAMM</name>
<keyword evidence="9" id="KW-1185">Reference proteome</keyword>
<comment type="similarity">
    <text evidence="3">Belongs to the methyl-accepting chemotaxis (MCP) protein family.</text>
</comment>
<dbReference type="SMART" id="SM00283">
    <property type="entry name" value="MA"/>
    <property type="match status" value="1"/>
</dbReference>
<evidence type="ECO:0000313" key="8">
    <source>
        <dbReference type="EMBL" id="MBP0047947.1"/>
    </source>
</evidence>
<feature type="domain" description="HAMP" evidence="7">
    <location>
        <begin position="211"/>
        <end position="265"/>
    </location>
</feature>
<proteinExistence type="inferred from homology"/>
<evidence type="ECO:0000259" key="7">
    <source>
        <dbReference type="PROSITE" id="PS50885"/>
    </source>
</evidence>
<dbReference type="PANTHER" id="PTHR32089">
    <property type="entry name" value="METHYL-ACCEPTING CHEMOTAXIS PROTEIN MCPB"/>
    <property type="match status" value="1"/>
</dbReference>
<dbReference type="Pfam" id="PF00672">
    <property type="entry name" value="HAMP"/>
    <property type="match status" value="1"/>
</dbReference>
<dbReference type="InterPro" id="IPR003660">
    <property type="entry name" value="HAMP_dom"/>
</dbReference>
<dbReference type="InterPro" id="IPR004089">
    <property type="entry name" value="MCPsignal_dom"/>
</dbReference>
<dbReference type="RefSeq" id="WP_209286569.1">
    <property type="nucleotide sequence ID" value="NZ_JACVEW010000005.1"/>
</dbReference>
<dbReference type="SMART" id="SM00304">
    <property type="entry name" value="HAMP"/>
    <property type="match status" value="1"/>
</dbReference>
<evidence type="ECO:0000256" key="1">
    <source>
        <dbReference type="ARBA" id="ARBA00004370"/>
    </source>
</evidence>
<evidence type="ECO:0000259" key="6">
    <source>
        <dbReference type="PROSITE" id="PS50111"/>
    </source>
</evidence>
<feature type="domain" description="Methyl-accepting transducer" evidence="6">
    <location>
        <begin position="270"/>
        <end position="506"/>
    </location>
</feature>
<sequence>MLKRTSIPRALQLAFGAAILAIILLSTYLLVSISSIKDQFVTVVDRNVSLLTTVSDLRYYTVTYRRFALDYGLTTDDDEHRKILETITFNDEQVAKAMSNMNRLADTPWIQADIAEYQKRIADYRAMQENYVSLIDQDKIDTARAEMLGPMLRPFNEIVDLLSEMQATLEQEAIDIKLAEAEKIDNLVTETAIVVLVIVAFMLIMSVAIARKVTRPLDTLIDQMQQVERGDLSQRLDMSLFARDELGTAAEYFDKMQAGLRELAAEINDSVTTLENTSANLRQRVSETTDSLDTQRSEISQIAAASEQMQSGFDEVGQRTLVASRESDQARVEARDSQTLMQQTVEDSEALANALKQTADVVLGLQKDSHNISVVSEVIRDVTEQTNLLALNAAIEAARAGEAGRGFAVVADEVRQLAQKTQHSLTEIASTIETLQKHARQAADMMEHSQTQMQTGLENVREAGNSFSHLLNTSEQIADLSAQIATATEEQTAVSRDLGNSVGAIHSASEHIAAGATDTRAACDELSQASEQLSRLAGHFKL</sequence>
<dbReference type="PROSITE" id="PS50111">
    <property type="entry name" value="CHEMOTAXIS_TRANSDUC_2"/>
    <property type="match status" value="1"/>
</dbReference>
<dbReference type="CDD" id="cd11386">
    <property type="entry name" value="MCP_signal"/>
    <property type="match status" value="1"/>
</dbReference>
<dbReference type="EMBL" id="JACVEW010000005">
    <property type="protein sequence ID" value="MBP0047947.1"/>
    <property type="molecule type" value="Genomic_DNA"/>
</dbReference>
<evidence type="ECO:0000256" key="4">
    <source>
        <dbReference type="PROSITE-ProRule" id="PRU00284"/>
    </source>
</evidence>
<keyword evidence="5" id="KW-0472">Membrane</keyword>
<dbReference type="Proteomes" id="UP000810171">
    <property type="component" value="Unassembled WGS sequence"/>
</dbReference>
<gene>
    <name evidence="8" type="ORF">H9C73_04315</name>
</gene>
<comment type="subcellular location">
    <subcellularLocation>
        <location evidence="1">Membrane</location>
    </subcellularLocation>
</comment>
<dbReference type="SUPFAM" id="SSF58104">
    <property type="entry name" value="Methyl-accepting chemotaxis protein (MCP) signaling domain"/>
    <property type="match status" value="1"/>
</dbReference>
<reference evidence="8 9" key="1">
    <citation type="submission" date="2020-09" db="EMBL/GenBank/DDBJ databases">
        <authorList>
            <person name="Tanuku N.R.S."/>
        </authorList>
    </citation>
    <scope>NUCLEOTIDE SEQUENCE [LARGE SCALE GENOMIC DNA]</scope>
    <source>
        <strain evidence="8 9">AK62</strain>
    </source>
</reference>
<evidence type="ECO:0000256" key="2">
    <source>
        <dbReference type="ARBA" id="ARBA00023224"/>
    </source>
</evidence>
<feature type="transmembrane region" description="Helical" evidence="5">
    <location>
        <begin position="192"/>
        <end position="210"/>
    </location>
</feature>
<keyword evidence="5" id="KW-1133">Transmembrane helix</keyword>
<evidence type="ECO:0000256" key="3">
    <source>
        <dbReference type="ARBA" id="ARBA00029447"/>
    </source>
</evidence>